<dbReference type="InterPro" id="IPR011547">
    <property type="entry name" value="SLC26A/SulP_dom"/>
</dbReference>
<dbReference type="Gene3D" id="3.30.750.24">
    <property type="entry name" value="STAS domain"/>
    <property type="match status" value="1"/>
</dbReference>
<evidence type="ECO:0000256" key="1">
    <source>
        <dbReference type="ARBA" id="ARBA00004141"/>
    </source>
</evidence>
<gene>
    <name evidence="7" type="ORF">MAQ5080_01703</name>
</gene>
<feature type="transmembrane region" description="Helical" evidence="5">
    <location>
        <begin position="101"/>
        <end position="122"/>
    </location>
</feature>
<evidence type="ECO:0000259" key="6">
    <source>
        <dbReference type="PROSITE" id="PS50801"/>
    </source>
</evidence>
<comment type="subcellular location">
    <subcellularLocation>
        <location evidence="1">Membrane</location>
        <topology evidence="1">Multi-pass membrane protein</topology>
    </subcellularLocation>
</comment>
<dbReference type="Proteomes" id="UP000092627">
    <property type="component" value="Unassembled WGS sequence"/>
</dbReference>
<feature type="domain" description="STAS" evidence="6">
    <location>
        <begin position="440"/>
        <end position="555"/>
    </location>
</feature>
<dbReference type="SUPFAM" id="SSF52091">
    <property type="entry name" value="SpoIIaa-like"/>
    <property type="match status" value="1"/>
</dbReference>
<reference evidence="7 8" key="1">
    <citation type="submission" date="2016-06" db="EMBL/GenBank/DDBJ databases">
        <authorList>
            <person name="Kjaerup R.B."/>
            <person name="Dalgaard T.S."/>
            <person name="Juul-Madsen H.R."/>
        </authorList>
    </citation>
    <scope>NUCLEOTIDE SEQUENCE [LARGE SCALE GENOMIC DNA]</scope>
    <source>
        <strain evidence="7 8">CECT 5080</strain>
    </source>
</reference>
<dbReference type="InterPro" id="IPR036513">
    <property type="entry name" value="STAS_dom_sf"/>
</dbReference>
<dbReference type="PROSITE" id="PS50801">
    <property type="entry name" value="STAS"/>
    <property type="match status" value="1"/>
</dbReference>
<feature type="transmembrane region" description="Helical" evidence="5">
    <location>
        <begin position="329"/>
        <end position="345"/>
    </location>
</feature>
<dbReference type="Pfam" id="PF00916">
    <property type="entry name" value="Sulfate_transp"/>
    <property type="match status" value="1"/>
</dbReference>
<keyword evidence="2 5" id="KW-0812">Transmembrane</keyword>
<dbReference type="EMBL" id="FLOC01000008">
    <property type="protein sequence ID" value="SBS30543.1"/>
    <property type="molecule type" value="Genomic_DNA"/>
</dbReference>
<proteinExistence type="predicted"/>
<feature type="transmembrane region" description="Helical" evidence="5">
    <location>
        <begin position="134"/>
        <end position="159"/>
    </location>
</feature>
<protein>
    <submittedName>
        <fullName evidence="7">Putative sulfate transporter/MT1781</fullName>
    </submittedName>
</protein>
<evidence type="ECO:0000313" key="7">
    <source>
        <dbReference type="EMBL" id="SBS30543.1"/>
    </source>
</evidence>
<keyword evidence="3 5" id="KW-1133">Transmembrane helix</keyword>
<dbReference type="RefSeq" id="WP_067208677.1">
    <property type="nucleotide sequence ID" value="NZ_FLOC01000008.1"/>
</dbReference>
<dbReference type="PANTHER" id="PTHR11814">
    <property type="entry name" value="SULFATE TRANSPORTER"/>
    <property type="match status" value="1"/>
</dbReference>
<feature type="transmembrane region" description="Helical" evidence="5">
    <location>
        <begin position="253"/>
        <end position="271"/>
    </location>
</feature>
<evidence type="ECO:0000256" key="3">
    <source>
        <dbReference type="ARBA" id="ARBA00022989"/>
    </source>
</evidence>
<evidence type="ECO:0000313" key="8">
    <source>
        <dbReference type="Proteomes" id="UP000092627"/>
    </source>
</evidence>
<feature type="transmembrane region" description="Helical" evidence="5">
    <location>
        <begin position="292"/>
        <end position="309"/>
    </location>
</feature>
<sequence>MTIGRQRFRLFQSVWPIDRTRLSQEVLAGLTLAALAIPEVMGYTQIAGVPVVAGLYTMLLPMFLFAMFGASRQLVVGADSATAAMLATSLGAIAISGSDEYLAMASVLAMIVGGMLLLARILNLGMLANFLSRTVLIGFLSGVGIQVAVSQMPGMLGIHSDGLSSIAHLILHWPTLETLNVHTLIVSLCTLIAVVGIRLLSKRIPGALLAVIASIVASWMFNLETFDIALVGAVPSGLPSLQWPLFRLSWEQFTYLLPTAFAMVMVILAQSSATSRAYAARHRQTANDNQDLIGLGLANLGAAVSGAFVVNGSPTKTQMVDGAGGRSQLAHLVTVVIVLLVLVLLTEPLAYLPHATLATIVFLIGFELIDLKGLRKVLYERPWEFWVALSTMISVVVLGVELGILVAIVLSLLVHTRHGYRPVNSVVIPNGHGRWRAVPLNNNAQLMPGLQVYRFTHGMYYANAELMSREVLYLANSARPELEWFCIDASAVDDVDYTAARTLVTLSYELRKLGVRLVFAEVSDRVRYGMDRSGITKAVGEDAYFSSVSDVVEAFSDLSHTPPVS</sequence>
<organism evidence="7 8">
    <name type="scientific">Marinomonas aquimarina</name>
    <dbReference type="NCBI Taxonomy" id="295068"/>
    <lineage>
        <taxon>Bacteria</taxon>
        <taxon>Pseudomonadati</taxon>
        <taxon>Pseudomonadota</taxon>
        <taxon>Gammaproteobacteria</taxon>
        <taxon>Oceanospirillales</taxon>
        <taxon>Oceanospirillaceae</taxon>
        <taxon>Marinomonas</taxon>
    </lineage>
</organism>
<feature type="transmembrane region" description="Helical" evidence="5">
    <location>
        <begin position="207"/>
        <end position="233"/>
    </location>
</feature>
<keyword evidence="4 5" id="KW-0472">Membrane</keyword>
<dbReference type="Pfam" id="PF01740">
    <property type="entry name" value="STAS"/>
    <property type="match status" value="1"/>
</dbReference>
<feature type="transmembrane region" description="Helical" evidence="5">
    <location>
        <begin position="76"/>
        <end position="95"/>
    </location>
</feature>
<dbReference type="CDD" id="cd07042">
    <property type="entry name" value="STAS_SulP_like_sulfate_transporter"/>
    <property type="match status" value="1"/>
</dbReference>
<name>A0A1A8TCQ9_9GAMM</name>
<dbReference type="InterPro" id="IPR001902">
    <property type="entry name" value="SLC26A/SulP_fam"/>
</dbReference>
<feature type="transmembrane region" description="Helical" evidence="5">
    <location>
        <begin position="389"/>
        <end position="414"/>
    </location>
</feature>
<dbReference type="AlphaFoldDB" id="A0A1A8TCQ9"/>
<accession>A0A1A8TCQ9</accession>
<dbReference type="GO" id="GO:0016020">
    <property type="term" value="C:membrane"/>
    <property type="evidence" value="ECO:0007669"/>
    <property type="project" value="UniProtKB-SubCell"/>
</dbReference>
<feature type="transmembrane region" description="Helical" evidence="5">
    <location>
        <begin position="179"/>
        <end position="200"/>
    </location>
</feature>
<dbReference type="GO" id="GO:0055085">
    <property type="term" value="P:transmembrane transport"/>
    <property type="evidence" value="ECO:0007669"/>
    <property type="project" value="InterPro"/>
</dbReference>
<evidence type="ECO:0000256" key="2">
    <source>
        <dbReference type="ARBA" id="ARBA00022692"/>
    </source>
</evidence>
<feature type="transmembrane region" description="Helical" evidence="5">
    <location>
        <begin position="52"/>
        <end position="69"/>
    </location>
</feature>
<evidence type="ECO:0000256" key="4">
    <source>
        <dbReference type="ARBA" id="ARBA00023136"/>
    </source>
</evidence>
<evidence type="ECO:0000256" key="5">
    <source>
        <dbReference type="SAM" id="Phobius"/>
    </source>
</evidence>
<dbReference type="InterPro" id="IPR002645">
    <property type="entry name" value="STAS_dom"/>
</dbReference>
<dbReference type="OrthoDB" id="9769739at2"/>
<keyword evidence="8" id="KW-1185">Reference proteome</keyword>
<dbReference type="STRING" id="295068.MAQ5080_01703"/>
<feature type="transmembrane region" description="Helical" evidence="5">
    <location>
        <begin position="352"/>
        <end position="369"/>
    </location>
</feature>